<feature type="coiled-coil region" evidence="2">
    <location>
        <begin position="630"/>
        <end position="699"/>
    </location>
</feature>
<evidence type="ECO:0000256" key="2">
    <source>
        <dbReference type="SAM" id="Coils"/>
    </source>
</evidence>
<dbReference type="GO" id="GO:0005200">
    <property type="term" value="F:structural constituent of cytoskeleton"/>
    <property type="evidence" value="ECO:0007669"/>
    <property type="project" value="TreeGrafter"/>
</dbReference>
<evidence type="ECO:0000259" key="4">
    <source>
        <dbReference type="PROSITE" id="PS51774"/>
    </source>
</evidence>
<evidence type="ECO:0000313" key="6">
    <source>
        <dbReference type="Proteomes" id="UP001054252"/>
    </source>
</evidence>
<dbReference type="EMBL" id="BPVZ01000092">
    <property type="protein sequence ID" value="GKV31760.1"/>
    <property type="molecule type" value="Genomic_DNA"/>
</dbReference>
<dbReference type="GO" id="GO:0003779">
    <property type="term" value="F:actin binding"/>
    <property type="evidence" value="ECO:0007669"/>
    <property type="project" value="InterPro"/>
</dbReference>
<evidence type="ECO:0000256" key="1">
    <source>
        <dbReference type="ARBA" id="ARBA00023054"/>
    </source>
</evidence>
<organism evidence="5 6">
    <name type="scientific">Rubroshorea leprosula</name>
    <dbReference type="NCBI Taxonomy" id="152421"/>
    <lineage>
        <taxon>Eukaryota</taxon>
        <taxon>Viridiplantae</taxon>
        <taxon>Streptophyta</taxon>
        <taxon>Embryophyta</taxon>
        <taxon>Tracheophyta</taxon>
        <taxon>Spermatophyta</taxon>
        <taxon>Magnoliopsida</taxon>
        <taxon>eudicotyledons</taxon>
        <taxon>Gunneridae</taxon>
        <taxon>Pentapetalae</taxon>
        <taxon>rosids</taxon>
        <taxon>malvids</taxon>
        <taxon>Malvales</taxon>
        <taxon>Dipterocarpaceae</taxon>
        <taxon>Rubroshorea</taxon>
    </lineage>
</organism>
<protein>
    <recommendedName>
        <fullName evidence="4">NAB domain-containing protein</fullName>
    </recommendedName>
</protein>
<feature type="coiled-coil region" evidence="2">
    <location>
        <begin position="394"/>
        <end position="428"/>
    </location>
</feature>
<evidence type="ECO:0000256" key="3">
    <source>
        <dbReference type="SAM" id="MobiDB-lite"/>
    </source>
</evidence>
<reference evidence="5 6" key="1">
    <citation type="journal article" date="2021" name="Commun. Biol.">
        <title>The genome of Shorea leprosula (Dipterocarpaceae) highlights the ecological relevance of drought in aseasonal tropical rainforests.</title>
        <authorList>
            <person name="Ng K.K.S."/>
            <person name="Kobayashi M.J."/>
            <person name="Fawcett J.A."/>
            <person name="Hatakeyama M."/>
            <person name="Paape T."/>
            <person name="Ng C.H."/>
            <person name="Ang C.C."/>
            <person name="Tnah L.H."/>
            <person name="Lee C.T."/>
            <person name="Nishiyama T."/>
            <person name="Sese J."/>
            <person name="O'Brien M.J."/>
            <person name="Copetti D."/>
            <person name="Mohd Noor M.I."/>
            <person name="Ong R.C."/>
            <person name="Putra M."/>
            <person name="Sireger I.Z."/>
            <person name="Indrioko S."/>
            <person name="Kosugi Y."/>
            <person name="Izuno A."/>
            <person name="Isagi Y."/>
            <person name="Lee S.L."/>
            <person name="Shimizu K.K."/>
        </authorList>
    </citation>
    <scope>NUCLEOTIDE SEQUENCE [LARGE SCALE GENOMIC DNA]</scope>
    <source>
        <strain evidence="5">214</strain>
    </source>
</reference>
<sequence length="750" mass="86009">MRKHRFRESIKSIFGHHVDPEKDEQLKGTKKDIEEKVKKILKLIKNEQLEESDGISTTDSKKGPLVELIEDFHKHYQNLYAQYYHLTGELRKKVHSKQETDPSSYSGSHSDSDSDSDHSSRGQDCKNGKLESESQKTPEGIEQELETANLEIAELKRKLTATNEEKDALKSECQTAVSKIQEAEEVIRHLKLEAERLETENSKLLVENGELKPKVDAAGKIEAEANRKLEDMSKENDNLIREKENAIKRVEEGEKIIEDLGSMVDRLREENVNLRQELETVRGEFSNVQQQLESAEHQLSDLSQSLKTGREENESLNLKLSVALNEIQLAGKRTEEQMAEIGNLNEKLGNKVRELSTLTEMHEAHGNQSSAQIKELEAVVMGLELALESSQAHNRDVEVQIERKATELKQLGEENAAMQARIVVLETMSAKREDVLSALAKKFKDNETESLSRVDNLTVQVNNLLADVESLRSQKAELEEQMVYLQLKDQMAADLEHTVEDLKRDIEVKGEEISSLVENVRNIEVKLRLSTQKLRVTEQLLSEKEESFRIAEAKFQEEQRRLEEMVETLSGIIATNNEAHHRMITDLSIMIQSNLTGFEAVIQRFEEDYGHHEHYILETSELLRVAKNWVVEMKSKEEQLKKEVSGLVEQLQGKKEQETMLRTRIEGLEVKASKEEAEKDNLMNAVKLLEKKVELLETKIRDKDDGIMGLGEEKREAIRQLCLWIDYHRSRYEYLKETFSKTGGRGQRAT</sequence>
<dbReference type="InterPro" id="IPR011684">
    <property type="entry name" value="NAB"/>
</dbReference>
<dbReference type="Proteomes" id="UP001054252">
    <property type="component" value="Unassembled WGS sequence"/>
</dbReference>
<dbReference type="Pfam" id="PF07765">
    <property type="entry name" value="KIP1"/>
    <property type="match status" value="1"/>
</dbReference>
<dbReference type="PANTHER" id="PTHR47357:SF1">
    <property type="entry name" value="SPINDLE POLE BODY COMPONENT 110"/>
    <property type="match status" value="1"/>
</dbReference>
<keyword evidence="6" id="KW-1185">Reference proteome</keyword>
<dbReference type="PROSITE" id="PS51774">
    <property type="entry name" value="NAB"/>
    <property type="match status" value="1"/>
</dbReference>
<keyword evidence="1 2" id="KW-0175">Coiled coil</keyword>
<evidence type="ECO:0000313" key="5">
    <source>
        <dbReference type="EMBL" id="GKV31760.1"/>
    </source>
</evidence>
<name>A0AAV5L3R3_9ROSI</name>
<feature type="compositionally biased region" description="Basic and acidic residues" evidence="3">
    <location>
        <begin position="110"/>
        <end position="136"/>
    </location>
</feature>
<dbReference type="PANTHER" id="PTHR47357">
    <property type="entry name" value="COP1-INTERACTIVE PROTEIN 1"/>
    <property type="match status" value="1"/>
</dbReference>
<comment type="caution">
    <text evidence="5">The sequence shown here is derived from an EMBL/GenBank/DDBJ whole genome shotgun (WGS) entry which is preliminary data.</text>
</comment>
<feature type="region of interest" description="Disordered" evidence="3">
    <location>
        <begin position="94"/>
        <end position="141"/>
    </location>
</feature>
<dbReference type="GO" id="GO:0005856">
    <property type="term" value="C:cytoskeleton"/>
    <property type="evidence" value="ECO:0007669"/>
    <property type="project" value="TreeGrafter"/>
</dbReference>
<feature type="coiled-coil region" evidence="2">
    <location>
        <begin position="454"/>
        <end position="568"/>
    </location>
</feature>
<accession>A0AAV5L3R3</accession>
<dbReference type="AlphaFoldDB" id="A0AAV5L3R3"/>
<feature type="domain" description="NAB" evidence="4">
    <location>
        <begin position="10"/>
        <end position="90"/>
    </location>
</feature>
<proteinExistence type="predicted"/>
<gene>
    <name evidence="5" type="ORF">SLEP1_g40426</name>
</gene>